<feature type="non-terminal residue" evidence="2">
    <location>
        <position position="1"/>
    </location>
</feature>
<sequence>LPDRMAVQHYNIRRPDGVFEERHWRPLSMPVTGPGGEVLSLIHYVEDVTGEVRDAHDTRTALTTSDARYRAIVESSVDYAMVAIDLSGIITTWNTGAEHVLGWRAEEMVGLPTETFFTEEDRAAAIPAQEMRNALEQGRAADERWH</sequence>
<dbReference type="Pfam" id="PF00989">
    <property type="entry name" value="PAS"/>
    <property type="match status" value="1"/>
</dbReference>
<name>A0A323V2K0_9ACTN</name>
<evidence type="ECO:0000313" key="2">
    <source>
        <dbReference type="EMBL" id="PZA18741.1"/>
    </source>
</evidence>
<feature type="non-terminal residue" evidence="2">
    <location>
        <position position="146"/>
    </location>
</feature>
<dbReference type="CDD" id="cd00130">
    <property type="entry name" value="PAS"/>
    <property type="match status" value="1"/>
</dbReference>
<dbReference type="EMBL" id="QKNV01000704">
    <property type="protein sequence ID" value="PZA18741.1"/>
    <property type="molecule type" value="Genomic_DNA"/>
</dbReference>
<dbReference type="SMART" id="SM00091">
    <property type="entry name" value="PAS"/>
    <property type="match status" value="1"/>
</dbReference>
<protein>
    <submittedName>
        <fullName evidence="2">Histidine kinase</fullName>
    </submittedName>
</protein>
<dbReference type="Gene3D" id="3.30.450.20">
    <property type="entry name" value="PAS domain"/>
    <property type="match status" value="2"/>
</dbReference>
<dbReference type="GO" id="GO:0016301">
    <property type="term" value="F:kinase activity"/>
    <property type="evidence" value="ECO:0007669"/>
    <property type="project" value="UniProtKB-KW"/>
</dbReference>
<dbReference type="InterPro" id="IPR013767">
    <property type="entry name" value="PAS_fold"/>
</dbReference>
<proteinExistence type="predicted"/>
<dbReference type="AlphaFoldDB" id="A0A323V2K0"/>
<organism evidence="2 3">
    <name type="scientific">Modestobacter versicolor</name>
    <dbReference type="NCBI Taxonomy" id="429133"/>
    <lineage>
        <taxon>Bacteria</taxon>
        <taxon>Bacillati</taxon>
        <taxon>Actinomycetota</taxon>
        <taxon>Actinomycetes</taxon>
        <taxon>Geodermatophilales</taxon>
        <taxon>Geodermatophilaceae</taxon>
        <taxon>Modestobacter</taxon>
    </lineage>
</organism>
<dbReference type="InterPro" id="IPR035965">
    <property type="entry name" value="PAS-like_dom_sf"/>
</dbReference>
<gene>
    <name evidence="2" type="ORF">DMO24_24480</name>
</gene>
<dbReference type="PROSITE" id="PS50112">
    <property type="entry name" value="PAS"/>
    <property type="match status" value="1"/>
</dbReference>
<keyword evidence="2" id="KW-0418">Kinase</keyword>
<evidence type="ECO:0000259" key="1">
    <source>
        <dbReference type="PROSITE" id="PS50112"/>
    </source>
</evidence>
<evidence type="ECO:0000313" key="3">
    <source>
        <dbReference type="Proteomes" id="UP000247602"/>
    </source>
</evidence>
<accession>A0A323V2K0</accession>
<keyword evidence="3" id="KW-1185">Reference proteome</keyword>
<dbReference type="InterPro" id="IPR000014">
    <property type="entry name" value="PAS"/>
</dbReference>
<dbReference type="Proteomes" id="UP000247602">
    <property type="component" value="Unassembled WGS sequence"/>
</dbReference>
<dbReference type="NCBIfam" id="TIGR00229">
    <property type="entry name" value="sensory_box"/>
    <property type="match status" value="1"/>
</dbReference>
<dbReference type="SUPFAM" id="SSF55785">
    <property type="entry name" value="PYP-like sensor domain (PAS domain)"/>
    <property type="match status" value="1"/>
</dbReference>
<comment type="caution">
    <text evidence="2">The sequence shown here is derived from an EMBL/GenBank/DDBJ whole genome shotgun (WGS) entry which is preliminary data.</text>
</comment>
<feature type="domain" description="PAS" evidence="1">
    <location>
        <begin position="65"/>
        <end position="138"/>
    </location>
</feature>
<reference evidence="2 3" key="1">
    <citation type="submission" date="2018-06" db="EMBL/GenBank/DDBJ databases">
        <title>Draft genome sequence of Modestobacter versicolor CP153-2.</title>
        <authorList>
            <person name="Gundlapally S.R."/>
        </authorList>
    </citation>
    <scope>NUCLEOTIDE SEQUENCE [LARGE SCALE GENOMIC DNA]</scope>
    <source>
        <strain evidence="2 3">CP153-2</strain>
    </source>
</reference>
<dbReference type="GO" id="GO:0006355">
    <property type="term" value="P:regulation of DNA-templated transcription"/>
    <property type="evidence" value="ECO:0007669"/>
    <property type="project" value="InterPro"/>
</dbReference>
<dbReference type="OrthoDB" id="9764154at2"/>
<keyword evidence="2" id="KW-0808">Transferase</keyword>